<keyword evidence="5" id="KW-0238">DNA-binding</keyword>
<organism evidence="7 8">
    <name type="scientific">Clostridium punense</name>
    <dbReference type="NCBI Taxonomy" id="1054297"/>
    <lineage>
        <taxon>Bacteria</taxon>
        <taxon>Bacillati</taxon>
        <taxon>Bacillota</taxon>
        <taxon>Clostridia</taxon>
        <taxon>Eubacteriales</taxon>
        <taxon>Clostridiaceae</taxon>
        <taxon>Clostridium</taxon>
    </lineage>
</organism>
<dbReference type="EC" id="6.3.4.15" evidence="5"/>
<gene>
    <name evidence="5" type="primary">birA</name>
    <name evidence="7" type="ORF">J2Z44_002182</name>
</gene>
<name>A0ABS4K3J7_9CLOT</name>
<feature type="binding site" evidence="5">
    <location>
        <begin position="117"/>
        <end position="119"/>
    </location>
    <ligand>
        <name>biotin</name>
        <dbReference type="ChEBI" id="CHEBI:57586"/>
    </ligand>
</feature>
<feature type="DNA-binding region" description="H-T-H motif" evidence="5">
    <location>
        <begin position="18"/>
        <end position="37"/>
    </location>
</feature>
<keyword evidence="3 5" id="KW-0067">ATP-binding</keyword>
<dbReference type="Proteomes" id="UP001519308">
    <property type="component" value="Unassembled WGS sequence"/>
</dbReference>
<dbReference type="SUPFAM" id="SSF46785">
    <property type="entry name" value="Winged helix' DNA-binding domain"/>
    <property type="match status" value="1"/>
</dbReference>
<evidence type="ECO:0000256" key="4">
    <source>
        <dbReference type="ARBA" id="ARBA00023267"/>
    </source>
</evidence>
<keyword evidence="1 5" id="KW-0436">Ligase</keyword>
<dbReference type="InterPro" id="IPR045864">
    <property type="entry name" value="aa-tRNA-synth_II/BPL/LPL"/>
</dbReference>
<dbReference type="InterPro" id="IPR008988">
    <property type="entry name" value="Transcriptional_repressor_C"/>
</dbReference>
<protein>
    <recommendedName>
        <fullName evidence="5">Bifunctional ligase/repressor BirA</fullName>
    </recommendedName>
    <alternativeName>
        <fullName evidence="5">Biotin--[acetyl-CoA-carboxylase] ligase</fullName>
        <ecNumber evidence="5">6.3.4.15</ecNumber>
    </alternativeName>
    <alternativeName>
        <fullName evidence="5">Biotin--protein ligase</fullName>
    </alternativeName>
    <alternativeName>
        <fullName evidence="5">Biotin-[acetyl-CoA carboxylase] synthetase</fullName>
    </alternativeName>
</protein>
<evidence type="ECO:0000256" key="5">
    <source>
        <dbReference type="HAMAP-Rule" id="MF_00978"/>
    </source>
</evidence>
<keyword evidence="5" id="KW-0805">Transcription regulation</keyword>
<proteinExistence type="inferred from homology"/>
<feature type="binding site" evidence="5">
    <location>
        <position position="183"/>
    </location>
    <ligand>
        <name>biotin</name>
        <dbReference type="ChEBI" id="CHEBI:57586"/>
    </ligand>
</feature>
<dbReference type="PANTHER" id="PTHR12835">
    <property type="entry name" value="BIOTIN PROTEIN LIGASE"/>
    <property type="match status" value="1"/>
</dbReference>
<dbReference type="InterPro" id="IPR004143">
    <property type="entry name" value="BPL_LPL_catalytic"/>
</dbReference>
<dbReference type="InterPro" id="IPR013196">
    <property type="entry name" value="HTH_11"/>
</dbReference>
<dbReference type="InterPro" id="IPR036390">
    <property type="entry name" value="WH_DNA-bd_sf"/>
</dbReference>
<dbReference type="PROSITE" id="PS51733">
    <property type="entry name" value="BPL_LPL_CATALYTIC"/>
    <property type="match status" value="1"/>
</dbReference>
<keyword evidence="2 5" id="KW-0547">Nucleotide-binding</keyword>
<dbReference type="GO" id="GO:0004077">
    <property type="term" value="F:biotin--[biotin carboxyl-carrier protein] ligase activity"/>
    <property type="evidence" value="ECO:0007669"/>
    <property type="project" value="UniProtKB-EC"/>
</dbReference>
<dbReference type="Gene3D" id="1.10.10.10">
    <property type="entry name" value="Winged helix-like DNA-binding domain superfamily/Winged helix DNA-binding domain"/>
    <property type="match status" value="1"/>
</dbReference>
<keyword evidence="5" id="KW-0804">Transcription</keyword>
<keyword evidence="8" id="KW-1185">Reference proteome</keyword>
<accession>A0ABS4K3J7</accession>
<dbReference type="Gene3D" id="3.30.930.10">
    <property type="entry name" value="Bira Bifunctional Protein, Domain 2"/>
    <property type="match status" value="1"/>
</dbReference>
<dbReference type="Pfam" id="PF08279">
    <property type="entry name" value="HTH_11"/>
    <property type="match status" value="1"/>
</dbReference>
<evidence type="ECO:0000313" key="7">
    <source>
        <dbReference type="EMBL" id="MBP2022361.1"/>
    </source>
</evidence>
<dbReference type="InterPro" id="IPR004408">
    <property type="entry name" value="Biotin_CoA_COase_ligase"/>
</dbReference>
<feature type="domain" description="BPL/LPL catalytic" evidence="6">
    <location>
        <begin position="66"/>
        <end position="254"/>
    </location>
</feature>
<evidence type="ECO:0000256" key="1">
    <source>
        <dbReference type="ARBA" id="ARBA00022598"/>
    </source>
</evidence>
<comment type="similarity">
    <text evidence="5">Belongs to the biotin--protein ligase family.</text>
</comment>
<keyword evidence="4 5" id="KW-0092">Biotin</keyword>
<sequence>MKEKILEALKNNNDFISGEKLSRELGISRAAVWKHIKGIKEDGYKIESVSKKGYKLDYSPDLLTYSEIKDFLETKSLGRNFIHYDTIDSTNLIAKKLAREGAVHGTVVLAEEQTSGRGRLGRTWISPKGTGIWVSIILRPNISAYAVSKLTLLGAAAVERAMDNMGIDAYIKWPNDLVLNRKKVCGILTEMSGEMDRVNYIVMGIGINVNMDGFPEEVSNMATSLKLETGKEVDRKILLAALLNYLERFYNTFIEENNFEQVISICRKKSVLLGKEVKLINGDDIKKAKAVDLDEEGELVVQYENGTLGKVLSGEVSVRGLYGYV</sequence>
<reference evidence="7 8" key="1">
    <citation type="submission" date="2021-03" db="EMBL/GenBank/DDBJ databases">
        <title>Genomic Encyclopedia of Type Strains, Phase IV (KMG-IV): sequencing the most valuable type-strain genomes for metagenomic binning, comparative biology and taxonomic classification.</title>
        <authorList>
            <person name="Goeker M."/>
        </authorList>
    </citation>
    <scope>NUCLEOTIDE SEQUENCE [LARGE SCALE GENOMIC DNA]</scope>
    <source>
        <strain evidence="7 8">DSM 28650</strain>
    </source>
</reference>
<dbReference type="PANTHER" id="PTHR12835:SF5">
    <property type="entry name" value="BIOTIN--PROTEIN LIGASE"/>
    <property type="match status" value="1"/>
</dbReference>
<dbReference type="SUPFAM" id="SSF50037">
    <property type="entry name" value="C-terminal domain of transcriptional repressors"/>
    <property type="match status" value="1"/>
</dbReference>
<evidence type="ECO:0000256" key="3">
    <source>
        <dbReference type="ARBA" id="ARBA00022840"/>
    </source>
</evidence>
<dbReference type="InterPro" id="IPR003142">
    <property type="entry name" value="BPL_C"/>
</dbReference>
<comment type="caution">
    <text evidence="7">The sequence shown here is derived from an EMBL/GenBank/DDBJ whole genome shotgun (WGS) entry which is preliminary data.</text>
</comment>
<evidence type="ECO:0000259" key="6">
    <source>
        <dbReference type="PROSITE" id="PS51733"/>
    </source>
</evidence>
<keyword evidence="5" id="KW-0678">Repressor</keyword>
<dbReference type="SUPFAM" id="SSF55681">
    <property type="entry name" value="Class II aaRS and biotin synthetases"/>
    <property type="match status" value="1"/>
</dbReference>
<comment type="catalytic activity">
    <reaction evidence="5">
        <text>biotin + L-lysyl-[protein] + ATP = N(6)-biotinyl-L-lysyl-[protein] + AMP + diphosphate + H(+)</text>
        <dbReference type="Rhea" id="RHEA:11756"/>
        <dbReference type="Rhea" id="RHEA-COMP:9752"/>
        <dbReference type="Rhea" id="RHEA-COMP:10505"/>
        <dbReference type="ChEBI" id="CHEBI:15378"/>
        <dbReference type="ChEBI" id="CHEBI:29969"/>
        <dbReference type="ChEBI" id="CHEBI:30616"/>
        <dbReference type="ChEBI" id="CHEBI:33019"/>
        <dbReference type="ChEBI" id="CHEBI:57586"/>
        <dbReference type="ChEBI" id="CHEBI:83144"/>
        <dbReference type="ChEBI" id="CHEBI:456215"/>
        <dbReference type="EC" id="6.3.4.15"/>
    </reaction>
</comment>
<dbReference type="Gene3D" id="2.30.30.100">
    <property type="match status" value="1"/>
</dbReference>
<dbReference type="RefSeq" id="WP_209649563.1">
    <property type="nucleotide sequence ID" value="NZ_JAGGLL010000015.1"/>
</dbReference>
<dbReference type="InterPro" id="IPR030855">
    <property type="entry name" value="Bifunct_BirA"/>
</dbReference>
<dbReference type="CDD" id="cd16442">
    <property type="entry name" value="BPL"/>
    <property type="match status" value="1"/>
</dbReference>
<feature type="binding site" evidence="5">
    <location>
        <position position="113"/>
    </location>
    <ligand>
        <name>biotin</name>
        <dbReference type="ChEBI" id="CHEBI:57586"/>
    </ligand>
</feature>
<dbReference type="NCBIfam" id="TIGR00121">
    <property type="entry name" value="birA_ligase"/>
    <property type="match status" value="1"/>
</dbReference>
<dbReference type="Pfam" id="PF02237">
    <property type="entry name" value="BPL_C"/>
    <property type="match status" value="1"/>
</dbReference>
<comment type="function">
    <text evidence="5">Acts both as a biotin--[acetyl-CoA-carboxylase] ligase and a repressor.</text>
</comment>
<dbReference type="HAMAP" id="MF_00978">
    <property type="entry name" value="Bifunct_BirA"/>
    <property type="match status" value="1"/>
</dbReference>
<dbReference type="EMBL" id="JAGGLL010000015">
    <property type="protein sequence ID" value="MBP2022361.1"/>
    <property type="molecule type" value="Genomic_DNA"/>
</dbReference>
<dbReference type="InterPro" id="IPR036388">
    <property type="entry name" value="WH-like_DNA-bd_sf"/>
</dbReference>
<feature type="binding site" evidence="5">
    <location>
        <begin position="89"/>
        <end position="91"/>
    </location>
    <ligand>
        <name>biotin</name>
        <dbReference type="ChEBI" id="CHEBI:57586"/>
    </ligand>
</feature>
<evidence type="ECO:0000313" key="8">
    <source>
        <dbReference type="Proteomes" id="UP001519308"/>
    </source>
</evidence>
<dbReference type="Pfam" id="PF03099">
    <property type="entry name" value="BPL_LplA_LipB"/>
    <property type="match status" value="1"/>
</dbReference>
<evidence type="ECO:0000256" key="2">
    <source>
        <dbReference type="ARBA" id="ARBA00022741"/>
    </source>
</evidence>